<protein>
    <submittedName>
        <fullName evidence="1">SIR2 family protein</fullName>
    </submittedName>
</protein>
<dbReference type="Pfam" id="PF13289">
    <property type="entry name" value="SIR2_2"/>
    <property type="match status" value="1"/>
</dbReference>
<organism evidence="1 2">
    <name type="scientific">Cohnella nanjingensis</name>
    <dbReference type="NCBI Taxonomy" id="1387779"/>
    <lineage>
        <taxon>Bacteria</taxon>
        <taxon>Bacillati</taxon>
        <taxon>Bacillota</taxon>
        <taxon>Bacilli</taxon>
        <taxon>Bacillales</taxon>
        <taxon>Paenibacillaceae</taxon>
        <taxon>Cohnella</taxon>
    </lineage>
</organism>
<reference evidence="1 2" key="1">
    <citation type="submission" date="2020-08" db="EMBL/GenBank/DDBJ databases">
        <title>Cohnella phylogeny.</title>
        <authorList>
            <person name="Dunlap C."/>
        </authorList>
    </citation>
    <scope>NUCLEOTIDE SEQUENCE [LARGE SCALE GENOMIC DNA]</scope>
    <source>
        <strain evidence="1 2">DSM 28246</strain>
    </source>
</reference>
<dbReference type="EMBL" id="JACJVP010000006">
    <property type="protein sequence ID" value="MBB6670065.1"/>
    <property type="molecule type" value="Genomic_DNA"/>
</dbReference>
<dbReference type="Proteomes" id="UP000547209">
    <property type="component" value="Unassembled WGS sequence"/>
</dbReference>
<evidence type="ECO:0000313" key="2">
    <source>
        <dbReference type="Proteomes" id="UP000547209"/>
    </source>
</evidence>
<keyword evidence="2" id="KW-1185">Reference proteome</keyword>
<comment type="caution">
    <text evidence="1">The sequence shown here is derived from an EMBL/GenBank/DDBJ whole genome shotgun (WGS) entry which is preliminary data.</text>
</comment>
<sequence>MKYIHNQMENNISFPKEEVYKLFEITDEMAINGDELVKDFTENFSELLNNTWERFHRNYPTVKQIGLEALEQFLIQKTEVIRSEILSKYLLSENLHVLMSNGCSIYAGSKAINQTDESKCKTLLRNAQFQDEPQITDIIQKLVDEKPEVALDRLYEIKMYCANVLKKEQSSHWIDDLIIQYKNSFIEEFVNTIDYRKNHLHKLFLKRLLARSIKLKRVNLFTLNYDLLIEKSAEEMGISLNNGFSGFHYRVFMPSIFHQDFHINNSDGNKSQTKSMNLFKLHGSLSWRFDDSKPPYGITEQQYDFAENGDMKTILPECIIYPVQSKKKHSLDLPYSEMFRQFIEFVNKPSSTLLIMGYSFLDEHVNDILTNALTNPSFNMIVFSYLDENSPYISEYQKRLFERSREDSRIIIFSGNILGNFEYIVKFLIPYADDTNFDAVLFNTYKNLKGDHSHVK</sequence>
<proteinExistence type="predicted"/>
<dbReference type="AlphaFoldDB" id="A0A7X0RPK0"/>
<name>A0A7X0RPK0_9BACL</name>
<dbReference type="RefSeq" id="WP_185141499.1">
    <property type="nucleotide sequence ID" value="NZ_JACJVP010000006.1"/>
</dbReference>
<evidence type="ECO:0000313" key="1">
    <source>
        <dbReference type="EMBL" id="MBB6670065.1"/>
    </source>
</evidence>
<gene>
    <name evidence="1" type="ORF">H7C19_05130</name>
</gene>
<accession>A0A7X0RPK0</accession>